<evidence type="ECO:0000313" key="4">
    <source>
        <dbReference type="Proteomes" id="UP000000442"/>
    </source>
</evidence>
<dbReference type="HOGENOM" id="CLU_2971948_0_0_7"/>
<feature type="transmembrane region" description="Helical" evidence="1">
    <location>
        <begin position="35"/>
        <end position="52"/>
    </location>
</feature>
<keyword evidence="4" id="KW-1185">Reference proteome</keyword>
<dbReference type="InterPro" id="IPR013424">
    <property type="entry name" value="Ice-binding_C"/>
</dbReference>
<evidence type="ECO:0000313" key="3">
    <source>
        <dbReference type="EMBL" id="ACN16561.1"/>
    </source>
</evidence>
<gene>
    <name evidence="3" type="ordered locus">HRM2_34870</name>
</gene>
<dbReference type="KEGG" id="dat:HRM2_34870"/>
<accession>C0Q956</accession>
<proteinExistence type="predicted"/>
<dbReference type="AlphaFoldDB" id="C0Q956"/>
<organism evidence="3 4">
    <name type="scientific">Desulforapulum autotrophicum (strain ATCC 43914 / DSM 3382 / VKM B-1955 / HRM2)</name>
    <name type="common">Desulfobacterium autotrophicum</name>
    <dbReference type="NCBI Taxonomy" id="177437"/>
    <lineage>
        <taxon>Bacteria</taxon>
        <taxon>Pseudomonadati</taxon>
        <taxon>Thermodesulfobacteriota</taxon>
        <taxon>Desulfobacteria</taxon>
        <taxon>Desulfobacterales</taxon>
        <taxon>Desulfobacteraceae</taxon>
        <taxon>Desulforapulum</taxon>
    </lineage>
</organism>
<keyword evidence="1" id="KW-1133">Transmembrane helix</keyword>
<dbReference type="NCBIfam" id="TIGR02595">
    <property type="entry name" value="PEP_CTERM"/>
    <property type="match status" value="1"/>
</dbReference>
<evidence type="ECO:0000259" key="2">
    <source>
        <dbReference type="Pfam" id="PF07589"/>
    </source>
</evidence>
<evidence type="ECO:0000256" key="1">
    <source>
        <dbReference type="SAM" id="Phobius"/>
    </source>
</evidence>
<sequence length="58" mass="6552">MWFDEETWFNDSFKLYSAKLEIYGMQTAPTANPEPATMMLLGLGLLGIAGVSRKKAYF</sequence>
<reference evidence="3 4" key="1">
    <citation type="journal article" date="2009" name="Environ. Microbiol.">
        <title>Genome sequence of Desulfobacterium autotrophicum HRM2, a marine sulfate reducer oxidizing organic carbon completely to carbon dioxide.</title>
        <authorList>
            <person name="Strittmatter A.W."/>
            <person name="Liesegang H."/>
            <person name="Rabus R."/>
            <person name="Decker I."/>
            <person name="Amann J."/>
            <person name="Andres S."/>
            <person name="Henne A."/>
            <person name="Fricke W.F."/>
            <person name="Martinez-Arias R."/>
            <person name="Bartels D."/>
            <person name="Goesmann A."/>
            <person name="Krause L."/>
            <person name="Puehler A."/>
            <person name="Klenk H.P."/>
            <person name="Richter M."/>
            <person name="Schuler M."/>
            <person name="Gloeckner F.O."/>
            <person name="Meyerdierks A."/>
            <person name="Gottschalk G."/>
            <person name="Amann R."/>
        </authorList>
    </citation>
    <scope>NUCLEOTIDE SEQUENCE [LARGE SCALE GENOMIC DNA]</scope>
    <source>
        <strain evidence="4">ATCC 43914 / DSM 3382 / HRM2</strain>
    </source>
</reference>
<keyword evidence="1" id="KW-0812">Transmembrane</keyword>
<name>C0Q956_DESAH</name>
<dbReference type="EMBL" id="CP001087">
    <property type="protein sequence ID" value="ACN16561.1"/>
    <property type="molecule type" value="Genomic_DNA"/>
</dbReference>
<dbReference type="Proteomes" id="UP000000442">
    <property type="component" value="Chromosome"/>
</dbReference>
<keyword evidence="1" id="KW-0472">Membrane</keyword>
<dbReference type="Pfam" id="PF07589">
    <property type="entry name" value="PEP-CTERM"/>
    <property type="match status" value="1"/>
</dbReference>
<protein>
    <recommendedName>
        <fullName evidence="2">Ice-binding protein C-terminal domain-containing protein</fullName>
    </recommendedName>
</protein>
<feature type="domain" description="Ice-binding protein C-terminal" evidence="2">
    <location>
        <begin position="33"/>
        <end position="54"/>
    </location>
</feature>